<name>A0A226E674_FOLCA</name>
<dbReference type="AlphaFoldDB" id="A0A226E674"/>
<accession>A0A226E674</accession>
<dbReference type="EMBL" id="LNIX01000006">
    <property type="protein sequence ID" value="OXA52554.1"/>
    <property type="molecule type" value="Genomic_DNA"/>
</dbReference>
<evidence type="ECO:0000256" key="1">
    <source>
        <dbReference type="SAM" id="MobiDB-lite"/>
    </source>
</evidence>
<evidence type="ECO:0000313" key="2">
    <source>
        <dbReference type="EMBL" id="OXA52554.1"/>
    </source>
</evidence>
<comment type="caution">
    <text evidence="2">The sequence shown here is derived from an EMBL/GenBank/DDBJ whole genome shotgun (WGS) entry which is preliminary data.</text>
</comment>
<keyword evidence="3" id="KW-1185">Reference proteome</keyword>
<dbReference type="Proteomes" id="UP000198287">
    <property type="component" value="Unassembled WGS sequence"/>
</dbReference>
<gene>
    <name evidence="2" type="ORF">Fcan01_11959</name>
</gene>
<reference evidence="2 3" key="1">
    <citation type="submission" date="2015-12" db="EMBL/GenBank/DDBJ databases">
        <title>The genome of Folsomia candida.</title>
        <authorList>
            <person name="Faddeeva A."/>
            <person name="Derks M.F."/>
            <person name="Anvar Y."/>
            <person name="Smit S."/>
            <person name="Van Straalen N."/>
            <person name="Roelofs D."/>
        </authorList>
    </citation>
    <scope>NUCLEOTIDE SEQUENCE [LARGE SCALE GENOMIC DNA]</scope>
    <source>
        <strain evidence="2 3">VU population</strain>
        <tissue evidence="2">Whole body</tissue>
    </source>
</reference>
<feature type="region of interest" description="Disordered" evidence="1">
    <location>
        <begin position="82"/>
        <end position="114"/>
    </location>
</feature>
<protein>
    <submittedName>
        <fullName evidence="2">Uncharacterized protein</fullName>
    </submittedName>
</protein>
<sequence length="394" mass="45060">MAGRNPKKANYEKIQHFCGYHCGFSTQSVTELFDHVQRGVCRVPSVNLPPSTTPLSSNNTEAIAVDITEQEEVIVVGDSENEDSRIGMDIGENHSKSESNHAISDKEEEKKEQTNASRLDFYKYLATLSKEEFDDKGEFEQILDQENADSKIRPRKAGPVPPPLHSNSFKWEYGLKIKRGNKFVAIATAIEASISTPERTNRHVQQTKKRRQEHGSHQVYLVITLESSLIDGMSLHQVWEYMRDHSPPHGTYVGEYYSLRLEARPLHFSKPKDGKYVSNLQEEIQTKDVRAFQVAVLVMPSEKERKDLEEYVIHYLAEREEKTKSLWMINGCTNFKLDVDLRNQAKQFAKGWKEDGSSPLLIYQEEGTNDPEGRFNIGYICTPSDFVEKTPSKK</sequence>
<feature type="compositionally biased region" description="Basic and acidic residues" evidence="1">
    <location>
        <begin position="82"/>
        <end position="113"/>
    </location>
</feature>
<evidence type="ECO:0000313" key="3">
    <source>
        <dbReference type="Proteomes" id="UP000198287"/>
    </source>
</evidence>
<organism evidence="2 3">
    <name type="scientific">Folsomia candida</name>
    <name type="common">Springtail</name>
    <dbReference type="NCBI Taxonomy" id="158441"/>
    <lineage>
        <taxon>Eukaryota</taxon>
        <taxon>Metazoa</taxon>
        <taxon>Ecdysozoa</taxon>
        <taxon>Arthropoda</taxon>
        <taxon>Hexapoda</taxon>
        <taxon>Collembola</taxon>
        <taxon>Entomobryomorpha</taxon>
        <taxon>Isotomoidea</taxon>
        <taxon>Isotomidae</taxon>
        <taxon>Proisotominae</taxon>
        <taxon>Folsomia</taxon>
    </lineage>
</organism>
<proteinExistence type="predicted"/>